<accession>A0A916W2J7</accession>
<dbReference type="Proteomes" id="UP000596977">
    <property type="component" value="Unassembled WGS sequence"/>
</dbReference>
<comment type="caution">
    <text evidence="1">The sequence shown here is derived from an EMBL/GenBank/DDBJ whole genome shotgun (WGS) entry which is preliminary data.</text>
</comment>
<dbReference type="Pfam" id="PF20562">
    <property type="entry name" value="DUF6772"/>
    <property type="match status" value="1"/>
</dbReference>
<dbReference type="OrthoDB" id="1030000at2"/>
<protein>
    <submittedName>
        <fullName evidence="1">Uncharacterized protein</fullName>
    </submittedName>
</protein>
<organism evidence="1 2">
    <name type="scientific">Pelagibacterium lentulum</name>
    <dbReference type="NCBI Taxonomy" id="2029865"/>
    <lineage>
        <taxon>Bacteria</taxon>
        <taxon>Pseudomonadati</taxon>
        <taxon>Pseudomonadota</taxon>
        <taxon>Alphaproteobacteria</taxon>
        <taxon>Hyphomicrobiales</taxon>
        <taxon>Devosiaceae</taxon>
        <taxon>Pelagibacterium</taxon>
    </lineage>
</organism>
<dbReference type="InterPro" id="IPR046663">
    <property type="entry name" value="DUF6772"/>
</dbReference>
<gene>
    <name evidence="1" type="ORF">GCM10011499_35100</name>
</gene>
<proteinExistence type="predicted"/>
<sequence length="290" mass="32640">MFAAAHVNYAQTLSRFDPLPRIIAMDDFDRGFCGWTQLVGNYEDSLDAMLPGYAQHSSPMLSTLPHWDAGSHGGVDGDYALKIATRPRIGAQNVAIKRLTFRKAGPIRMEAYLTFKPEASALKLSETDVRSIGFLFDLQVGDQMAGSGHRVMPHMRFLNAADGKHIQKWQFKRQSVPIVPIGTENKTISHYHLSPDGWEDLAGGDQKLCYNEIPTKVNWHYIRFDFDLASMQCTGFRCNDREFDVSGFDSIRLPAMKNLWCMLNLAFFAEADADKRALLYLDSVCLSGDF</sequence>
<reference evidence="1 2" key="1">
    <citation type="journal article" date="2014" name="Int. J. Syst. Evol. Microbiol.">
        <title>Complete genome sequence of Corynebacterium casei LMG S-19264T (=DSM 44701T), isolated from a smear-ripened cheese.</title>
        <authorList>
            <consortium name="US DOE Joint Genome Institute (JGI-PGF)"/>
            <person name="Walter F."/>
            <person name="Albersmeier A."/>
            <person name="Kalinowski J."/>
            <person name="Ruckert C."/>
        </authorList>
    </citation>
    <scope>NUCLEOTIDE SEQUENCE [LARGE SCALE GENOMIC DNA]</scope>
    <source>
        <strain evidence="1 2">CGMCC 1.15896</strain>
    </source>
</reference>
<name>A0A916W2J7_9HYPH</name>
<dbReference type="AlphaFoldDB" id="A0A916W2J7"/>
<keyword evidence="2" id="KW-1185">Reference proteome</keyword>
<dbReference type="EMBL" id="BMKB01000008">
    <property type="protein sequence ID" value="GGA61759.1"/>
    <property type="molecule type" value="Genomic_DNA"/>
</dbReference>
<dbReference type="RefSeq" id="WP_127071513.1">
    <property type="nucleotide sequence ID" value="NZ_BMKB01000008.1"/>
</dbReference>
<evidence type="ECO:0000313" key="2">
    <source>
        <dbReference type="Proteomes" id="UP000596977"/>
    </source>
</evidence>
<evidence type="ECO:0000313" key="1">
    <source>
        <dbReference type="EMBL" id="GGA61759.1"/>
    </source>
</evidence>